<feature type="compositionally biased region" description="Polar residues" evidence="7">
    <location>
        <begin position="1728"/>
        <end position="1738"/>
    </location>
</feature>
<feature type="zinc finger region" description="UBR-type" evidence="6">
    <location>
        <begin position="526"/>
        <end position="594"/>
    </location>
</feature>
<evidence type="ECO:0000256" key="1">
    <source>
        <dbReference type="ARBA" id="ARBA00022723"/>
    </source>
</evidence>
<dbReference type="PANTHER" id="PTHR46276">
    <property type="entry name" value="E3 UBIQUITIN-PROTEIN LIGASE UBR5"/>
    <property type="match status" value="1"/>
</dbReference>
<dbReference type="SMART" id="SM00517">
    <property type="entry name" value="PolyA"/>
    <property type="match status" value="1"/>
</dbReference>
<evidence type="ECO:0000313" key="11">
    <source>
        <dbReference type="EMBL" id="CAK9249869.1"/>
    </source>
</evidence>
<feature type="region of interest" description="Disordered" evidence="7">
    <location>
        <begin position="1728"/>
        <end position="1753"/>
    </location>
</feature>
<dbReference type="SUPFAM" id="SSF63570">
    <property type="entry name" value="PABC (PABP) domain"/>
    <property type="match status" value="1"/>
</dbReference>
<dbReference type="SMART" id="SM00396">
    <property type="entry name" value="ZnF_UBR1"/>
    <property type="match status" value="1"/>
</dbReference>
<feature type="region of interest" description="Disordered" evidence="7">
    <location>
        <begin position="1"/>
        <end position="51"/>
    </location>
</feature>
<dbReference type="PANTHER" id="PTHR46276:SF1">
    <property type="entry name" value="E3 UBIQUITIN-PROTEIN LIGASE UBR5"/>
    <property type="match status" value="1"/>
</dbReference>
<feature type="compositionally biased region" description="Low complexity" evidence="7">
    <location>
        <begin position="991"/>
        <end position="1004"/>
    </location>
</feature>
<evidence type="ECO:0000259" key="9">
    <source>
        <dbReference type="PROSITE" id="PS51157"/>
    </source>
</evidence>
<keyword evidence="1" id="KW-0479">Metal-binding</keyword>
<protein>
    <recommendedName>
        <fullName evidence="13">E3 ubiquitin-protein ligase UBR5</fullName>
    </recommendedName>
</protein>
<dbReference type="Gene3D" id="3.90.1750.10">
    <property type="entry name" value="Hect, E3 ligase catalytic domains"/>
    <property type="match status" value="1"/>
</dbReference>
<comment type="caution">
    <text evidence="11">The sequence shown here is derived from an EMBL/GenBank/DDBJ whole genome shotgun (WGS) entry which is preliminary data.</text>
</comment>
<feature type="compositionally biased region" description="Acidic residues" evidence="7">
    <location>
        <begin position="1742"/>
        <end position="1752"/>
    </location>
</feature>
<feature type="domain" description="UBR-type" evidence="9">
    <location>
        <begin position="526"/>
        <end position="594"/>
    </location>
</feature>
<feature type="domain" description="HECT" evidence="8">
    <location>
        <begin position="1766"/>
        <end position="1917"/>
    </location>
</feature>
<feature type="domain" description="PABC" evidence="10">
    <location>
        <begin position="1626"/>
        <end position="1703"/>
    </location>
</feature>
<feature type="region of interest" description="Disordered" evidence="7">
    <location>
        <begin position="949"/>
        <end position="1004"/>
    </location>
</feature>
<dbReference type="SUPFAM" id="SSF56204">
    <property type="entry name" value="Hect, E3 ligase catalytic domain"/>
    <property type="match status" value="1"/>
</dbReference>
<evidence type="ECO:0000256" key="4">
    <source>
        <dbReference type="ARBA" id="ARBA00022833"/>
    </source>
</evidence>
<accession>A0ABP0V650</accession>
<evidence type="ECO:0000256" key="7">
    <source>
        <dbReference type="SAM" id="MobiDB-lite"/>
    </source>
</evidence>
<keyword evidence="3 5" id="KW-0833">Ubl conjugation pathway</keyword>
<feature type="region of interest" description="Disordered" evidence="7">
    <location>
        <begin position="1016"/>
        <end position="1042"/>
    </location>
</feature>
<feature type="compositionally biased region" description="Low complexity" evidence="7">
    <location>
        <begin position="1279"/>
        <end position="1295"/>
    </location>
</feature>
<dbReference type="Pfam" id="PF00658">
    <property type="entry name" value="MLLE"/>
    <property type="match status" value="1"/>
</dbReference>
<evidence type="ECO:0000313" key="12">
    <source>
        <dbReference type="Proteomes" id="UP001497444"/>
    </source>
</evidence>
<feature type="region of interest" description="Disordered" evidence="7">
    <location>
        <begin position="1237"/>
        <end position="1307"/>
    </location>
</feature>
<feature type="compositionally biased region" description="Low complexity" evidence="7">
    <location>
        <begin position="1619"/>
        <end position="1631"/>
    </location>
</feature>
<dbReference type="Gene3D" id="1.10.1900.10">
    <property type="entry name" value="c-terminal domain of poly(a) binding protein"/>
    <property type="match status" value="1"/>
</dbReference>
<dbReference type="SMART" id="SM00119">
    <property type="entry name" value="HECTc"/>
    <property type="match status" value="1"/>
</dbReference>
<keyword evidence="2" id="KW-0863">Zinc-finger</keyword>
<dbReference type="EMBL" id="CAXAQS010000059">
    <property type="protein sequence ID" value="CAK9249869.1"/>
    <property type="molecule type" value="Genomic_DNA"/>
</dbReference>
<evidence type="ECO:0000259" key="8">
    <source>
        <dbReference type="PROSITE" id="PS50237"/>
    </source>
</evidence>
<dbReference type="InterPro" id="IPR002004">
    <property type="entry name" value="PABP_HYD_C"/>
</dbReference>
<dbReference type="PROSITE" id="PS51309">
    <property type="entry name" value="PABC"/>
    <property type="match status" value="1"/>
</dbReference>
<reference evidence="11" key="1">
    <citation type="submission" date="2024-02" db="EMBL/GenBank/DDBJ databases">
        <authorList>
            <consortium name="ELIXIR-Norway"/>
            <consortium name="Elixir Norway"/>
        </authorList>
    </citation>
    <scope>NUCLEOTIDE SEQUENCE</scope>
</reference>
<evidence type="ECO:0000256" key="6">
    <source>
        <dbReference type="PROSITE-ProRule" id="PRU00508"/>
    </source>
</evidence>
<dbReference type="Pfam" id="PF00632">
    <property type="entry name" value="HECT"/>
    <property type="match status" value="1"/>
</dbReference>
<evidence type="ECO:0000256" key="5">
    <source>
        <dbReference type="PROSITE-ProRule" id="PRU00104"/>
    </source>
</evidence>
<feature type="compositionally biased region" description="Low complexity" evidence="7">
    <location>
        <begin position="1093"/>
        <end position="1105"/>
    </location>
</feature>
<feature type="compositionally biased region" description="Basic and acidic residues" evidence="7">
    <location>
        <begin position="952"/>
        <end position="970"/>
    </location>
</feature>
<evidence type="ECO:0000256" key="2">
    <source>
        <dbReference type="ARBA" id="ARBA00022771"/>
    </source>
</evidence>
<dbReference type="InterPro" id="IPR000569">
    <property type="entry name" value="HECT_dom"/>
</dbReference>
<feature type="compositionally biased region" description="Basic and acidic residues" evidence="7">
    <location>
        <begin position="1583"/>
        <end position="1608"/>
    </location>
</feature>
<keyword evidence="4" id="KW-0862">Zinc</keyword>
<feature type="compositionally biased region" description="Low complexity" evidence="7">
    <location>
        <begin position="1238"/>
        <end position="1263"/>
    </location>
</feature>
<organism evidence="11 12">
    <name type="scientific">Sphagnum jensenii</name>
    <dbReference type="NCBI Taxonomy" id="128206"/>
    <lineage>
        <taxon>Eukaryota</taxon>
        <taxon>Viridiplantae</taxon>
        <taxon>Streptophyta</taxon>
        <taxon>Embryophyta</taxon>
        <taxon>Bryophyta</taxon>
        <taxon>Sphagnophytina</taxon>
        <taxon>Sphagnopsida</taxon>
        <taxon>Sphagnales</taxon>
        <taxon>Sphagnaceae</taxon>
        <taxon>Sphagnum</taxon>
    </lineage>
</organism>
<evidence type="ECO:0000259" key="10">
    <source>
        <dbReference type="PROSITE" id="PS51309"/>
    </source>
</evidence>
<dbReference type="InterPro" id="IPR003126">
    <property type="entry name" value="Znf_UBR"/>
</dbReference>
<evidence type="ECO:0000256" key="3">
    <source>
        <dbReference type="ARBA" id="ARBA00022786"/>
    </source>
</evidence>
<dbReference type="InterPro" id="IPR035983">
    <property type="entry name" value="Hect_E3_ubiquitin_ligase"/>
</dbReference>
<dbReference type="Proteomes" id="UP001497444">
    <property type="component" value="Unassembled WGS sequence"/>
</dbReference>
<comment type="caution">
    <text evidence="5">Lacks conserved residue(s) required for the propagation of feature annotation.</text>
</comment>
<dbReference type="CDD" id="cd19675">
    <property type="entry name" value="UBR-box_UBR5"/>
    <property type="match status" value="1"/>
</dbReference>
<dbReference type="InterPro" id="IPR047503">
    <property type="entry name" value="UBR-box_UBR5"/>
</dbReference>
<proteinExistence type="predicted"/>
<feature type="region of interest" description="Disordered" evidence="7">
    <location>
        <begin position="639"/>
        <end position="673"/>
    </location>
</feature>
<feature type="region of interest" description="Disordered" evidence="7">
    <location>
        <begin position="1093"/>
        <end position="1114"/>
    </location>
</feature>
<dbReference type="Gene3D" id="3.30.2160.10">
    <property type="entry name" value="Hect, E3 ligase catalytic domain"/>
    <property type="match status" value="1"/>
</dbReference>
<feature type="compositionally biased region" description="Basic and acidic residues" evidence="7">
    <location>
        <begin position="1"/>
        <end position="11"/>
    </location>
</feature>
<dbReference type="PROSITE" id="PS50237">
    <property type="entry name" value="HECT"/>
    <property type="match status" value="1"/>
</dbReference>
<sequence length="1945" mass="214493">MSKASSTERLEMPPPPSPASSTCSEPGCSPLPKRSKPRQNNNNNNNNTSFKEEIIEKNEETWNLKDVIFVEDVKNIPIGRVLKVDGSYAAVRFNSSRDHNYSQSEGSDVQSLLQECRLLRKDELQLVKGSTSAKVLDCFQRLPKKVHIPESAQIIAMTVSNLGIHAIVKNGTKLNYTIYNITSGRAEQDSKFPTDTTAFLGQDQSLISLYCYGENEVITILRDGNGNIYPLAKDCSESIRDPIQLDMAPSQAIGIGIHPLRDSTPSQKNQVAVIVLALENQLLTPAILRSDPDLVRLTLASLEKESVSQQVVVSERCDGNRNIIHMAVCACFPTSNKTLDPNSNEDSTPDTFDARNASLQDVMRRASKSVSGRLNVNNTCERSDELRDRNIELSADSCDSETNAPISMIYYPPETTATASNEPLLDPTEQKPVAHSILWTLLDSPVLKPFMKELLSSKDAQGYTPFMLAVSGRAYSAANHVLTMAQKIAQRSSTDSETQQKLLMSMIYPRGSNPDDSPLHLLCCNDTCSFTWTGAEHINQDIFECKTCGLIGSLCCCTECARVCHKGHDCKLKRTSPTAYCDCWEKCKCKALISGCQPSRYALLKRIIAETDLVTYPNSRGENILLFLVQTVGRQMIEQRQYRPSRSRSSMTRKTPDSIGNIETEMPDHDLEPPRFARKALDKILSDWNAIKAMVLSGHRNQSSTNSKKQNIGISNSYAAAEEQIFLSSQSGTALLDKFTHCLLVRVGSEMVDNLLVTIIKESQNSSPIIAKEARLVARRFVRSVARIGIILCIELTPSSYANTNVLSLTSPSSSWKKSAVSSQLHKCRRVFQALLPIAIEELCEIADALISPVRLGVARPTAPFSLSTTLSDAITGSEDLFAADPLLAQNRGFDGNIPDLSSIPSDPINVNNGQNGIVPLVDASVGADVVVGGADDEHEGDVVVGQEDVDHDGSEHDDPAEGADGHHEESDSDSDSNPDDASYQSNVDNASAQRSATTGATAGSDAGVASLAYFSEEESADSSNADDEEESEAAETEPDTEELAFIDEQLERRAANPSGATVGAVSGNISNWRNNLAQHLQWALRQREIGSATSAGTTTTSRVTSGGGLSGSTGLIHIDPSTIRRSATTVTPITTTLTTNECVSMATTTVGLSRAFAIVIRQISDLLPALRDLERTSTVPGINSLPFSYTESCNLMNFIEIRLKPTWDWLMTVMDSTEGQLRFGCALTNTTGSIGFSSPTIPTSTQQSQSSRATTITSATRRVNLNDENRVTQSNDTRGGMSSRRSGSTASHRFVSGHHSHHHTLDSTSARKDFLSYAMSLMRAHNNEHFDSLPILDVASLKHVAYVFDSLIYFIKSGSEEANINASKIPSDPMTAENWTNDEESEIIEEQDEDMNVVQSYSIQDISPIEEDSVQNPPTFKSRRHPFFQRSDSTLFLGCPPPDPFSTSLQEALPLADAPHLLQPNSRREQLFGIPRPPTNNVTEQLFDSLPTRLGRRMSVGTPLLTVSRVKVTFKDEPGEGSGVARSFYSAFCEAILSNDKLPSLESCHASNRSLQYNLIQRLKTREREREQARRAYQASRSSREHNSSNSGPRERPEREVYTHLRYDAPPFIMPGEQQSQQQSQQGVSSSVNLNELLSPHRQQLGMRLYPRVHHLRPSLASKITGMLLELTPAQLLTLFASEDTLRAKVDEAVDIILSHGRDSSSSESLFELDMFNLSRTSVSLANNKNSGATSSRALDADIEEEDEEDNQPLFYQPGKRGFYSPRQGKCSPERINAFRNVGRIMGLCLLQNELCPINLNRHVIKYILRRTVSWHDLAFFDPVLYESLRQLIVDTESGNDSMFADLDLRFCVDLCAEEGGGHVELVPNGRNIEVTPLNIYDYVRRYAQYRMIKSQDRALQAIRQGVYDVLPSNALDGLTMHIKTLYSSLFFKSDFKAKVIARN</sequence>
<dbReference type="InterPro" id="IPR036053">
    <property type="entry name" value="PABP-dom"/>
</dbReference>
<dbReference type="PROSITE" id="PS51157">
    <property type="entry name" value="ZF_UBR"/>
    <property type="match status" value="1"/>
</dbReference>
<feature type="region of interest" description="Disordered" evidence="7">
    <location>
        <begin position="1566"/>
        <end position="1631"/>
    </location>
</feature>
<feature type="compositionally biased region" description="Basic and acidic residues" evidence="7">
    <location>
        <begin position="1566"/>
        <end position="1575"/>
    </location>
</feature>
<evidence type="ECO:0008006" key="13">
    <source>
        <dbReference type="Google" id="ProtNLM"/>
    </source>
</evidence>
<gene>
    <name evidence="11" type="ORF">CSSPJE1EN1_LOCUS25247</name>
</gene>
<name>A0ABP0V650_9BRYO</name>
<keyword evidence="12" id="KW-1185">Reference proteome</keyword>